<keyword evidence="2" id="KW-1185">Reference proteome</keyword>
<comment type="caution">
    <text evidence="1">The sequence shown here is derived from an EMBL/GenBank/DDBJ whole genome shotgun (WGS) entry which is preliminary data.</text>
</comment>
<proteinExistence type="predicted"/>
<name>A0ABR8XG15_9BACL</name>
<dbReference type="EMBL" id="JACSQA010000032">
    <property type="protein sequence ID" value="MBD8028162.1"/>
    <property type="molecule type" value="Genomic_DNA"/>
</dbReference>
<reference evidence="1 2" key="1">
    <citation type="submission" date="2020-08" db="EMBL/GenBank/DDBJ databases">
        <title>A Genomic Blueprint of the Chicken Gut Microbiome.</title>
        <authorList>
            <person name="Gilroy R."/>
            <person name="Ravi A."/>
            <person name="Getino M."/>
            <person name="Pursley I."/>
            <person name="Horton D.L."/>
            <person name="Alikhan N.-F."/>
            <person name="Baker D."/>
            <person name="Gharbi K."/>
            <person name="Hall N."/>
            <person name="Watson M."/>
            <person name="Adriaenssens E.M."/>
            <person name="Foster-Nyarko E."/>
            <person name="Jarju S."/>
            <person name="Secka A."/>
            <person name="Antonio M."/>
            <person name="Oren A."/>
            <person name="Chaudhuri R."/>
            <person name="La Ragione R.M."/>
            <person name="Hildebrand F."/>
            <person name="Pallen M.J."/>
        </authorList>
    </citation>
    <scope>NUCLEOTIDE SEQUENCE [LARGE SCALE GENOMIC DNA]</scope>
    <source>
        <strain evidence="1 2">Re31</strain>
    </source>
</reference>
<dbReference type="Proteomes" id="UP000640930">
    <property type="component" value="Unassembled WGS sequence"/>
</dbReference>
<dbReference type="RefSeq" id="WP_191708573.1">
    <property type="nucleotide sequence ID" value="NZ_JACSQA010000032.1"/>
</dbReference>
<gene>
    <name evidence="1" type="ORF">H9636_16055</name>
</gene>
<protein>
    <recommendedName>
        <fullName evidence="3">YD repeat-containing protein</fullName>
    </recommendedName>
</protein>
<organism evidence="1 2">
    <name type="scientific">Ureibacillus galli</name>
    <dbReference type="NCBI Taxonomy" id="2762222"/>
    <lineage>
        <taxon>Bacteria</taxon>
        <taxon>Bacillati</taxon>
        <taxon>Bacillota</taxon>
        <taxon>Bacilli</taxon>
        <taxon>Bacillales</taxon>
        <taxon>Caryophanaceae</taxon>
        <taxon>Ureibacillus</taxon>
    </lineage>
</organism>
<evidence type="ECO:0008006" key="3">
    <source>
        <dbReference type="Google" id="ProtNLM"/>
    </source>
</evidence>
<evidence type="ECO:0000313" key="1">
    <source>
        <dbReference type="EMBL" id="MBD8028162.1"/>
    </source>
</evidence>
<evidence type="ECO:0000313" key="2">
    <source>
        <dbReference type="Proteomes" id="UP000640930"/>
    </source>
</evidence>
<accession>A0ABR8XG15</accession>
<sequence length="81" mass="9830">MFYELFWEGYNTFVNKFCNTFEKTVEIAKQYTKDENFLYTHDLTNGCIINKYELDVETGMYNITEQYEYDADTDELNKMKI</sequence>